<comment type="caution">
    <text evidence="1">The sequence shown here is derived from an EMBL/GenBank/DDBJ whole genome shotgun (WGS) entry which is preliminary data.</text>
</comment>
<reference evidence="2" key="1">
    <citation type="submission" date="2023-08" db="EMBL/GenBank/DDBJ databases">
        <title>Rhodospirillaceae gen. nov., a novel taxon isolated from the Yangtze River Yuezi River estuary sludge.</title>
        <authorList>
            <person name="Ruan L."/>
        </authorList>
    </citation>
    <scope>NUCLEOTIDE SEQUENCE [LARGE SCALE GENOMIC DNA]</scope>
    <source>
        <strain evidence="2">R-7</strain>
    </source>
</reference>
<proteinExistence type="predicted"/>
<accession>A0ABU0YIW5</accession>
<keyword evidence="2" id="KW-1185">Reference proteome</keyword>
<dbReference type="EMBL" id="JAUYVI010000003">
    <property type="protein sequence ID" value="MDQ7247652.1"/>
    <property type="molecule type" value="Genomic_DNA"/>
</dbReference>
<sequence length="68" mass="7312">MVDPMPRFNTVSAAAGSVMPTMVKLAAAANATDNAVLLENAMKPLPDFRFVRSEQSRAFHQALFFAAA</sequence>
<name>A0ABU0YIW5_9PROT</name>
<organism evidence="1 2">
    <name type="scientific">Dongia sedimenti</name>
    <dbReference type="NCBI Taxonomy" id="3064282"/>
    <lineage>
        <taxon>Bacteria</taxon>
        <taxon>Pseudomonadati</taxon>
        <taxon>Pseudomonadota</taxon>
        <taxon>Alphaproteobacteria</taxon>
        <taxon>Rhodospirillales</taxon>
        <taxon>Dongiaceae</taxon>
        <taxon>Dongia</taxon>
    </lineage>
</organism>
<evidence type="ECO:0000313" key="1">
    <source>
        <dbReference type="EMBL" id="MDQ7247652.1"/>
    </source>
</evidence>
<protein>
    <submittedName>
        <fullName evidence="1">Uncharacterized protein</fullName>
    </submittedName>
</protein>
<gene>
    <name evidence="1" type="ORF">Q8A70_08230</name>
</gene>
<dbReference type="Proteomes" id="UP001230156">
    <property type="component" value="Unassembled WGS sequence"/>
</dbReference>
<dbReference type="RefSeq" id="WP_379955086.1">
    <property type="nucleotide sequence ID" value="NZ_JAUYVI010000003.1"/>
</dbReference>
<evidence type="ECO:0000313" key="2">
    <source>
        <dbReference type="Proteomes" id="UP001230156"/>
    </source>
</evidence>